<reference evidence="2 3" key="1">
    <citation type="journal article" date="2025" name="Microbiol. Resour. Announc.">
        <title>Draft genome sequences for Neonectria magnoliae and Neonectria punicea, canker pathogens of Liriodendron tulipifera and Acer saccharum in West Virginia.</title>
        <authorList>
            <person name="Petronek H.M."/>
            <person name="Kasson M.T."/>
            <person name="Metheny A.M."/>
            <person name="Stauder C.M."/>
            <person name="Lovett B."/>
            <person name="Lynch S.C."/>
            <person name="Garnas J.R."/>
            <person name="Kasson L.R."/>
            <person name="Stajich J.E."/>
        </authorList>
    </citation>
    <scope>NUCLEOTIDE SEQUENCE [LARGE SCALE GENOMIC DNA]</scope>
    <source>
        <strain evidence="2 3">NRRL 64651</strain>
    </source>
</reference>
<sequence>MALTEANLRALQPNDVQRGHQLSLSQFAASSITWYSGDSDFDPIVRDPGQRPEGRAVLHGDELLFRGVDEPVVKDGTPPPEDVEFWKAKDRHFTAQYHRITAKKDQGTMPASNLFGPYVMDRTQAWIPAPPEAAAYCQSQDRDGAFTLDAQTPSQAADQVERPEQQPAPTGERPRKRSRHDTPEANTPPSKMLKPDYSPSGGESAEEQSTGE</sequence>
<name>A0ABR1I9N0_9HYPO</name>
<evidence type="ECO:0000313" key="3">
    <source>
        <dbReference type="Proteomes" id="UP001498421"/>
    </source>
</evidence>
<feature type="region of interest" description="Disordered" evidence="1">
    <location>
        <begin position="151"/>
        <end position="212"/>
    </location>
</feature>
<organism evidence="2 3">
    <name type="scientific">Neonectria magnoliae</name>
    <dbReference type="NCBI Taxonomy" id="2732573"/>
    <lineage>
        <taxon>Eukaryota</taxon>
        <taxon>Fungi</taxon>
        <taxon>Dikarya</taxon>
        <taxon>Ascomycota</taxon>
        <taxon>Pezizomycotina</taxon>
        <taxon>Sordariomycetes</taxon>
        <taxon>Hypocreomycetidae</taxon>
        <taxon>Hypocreales</taxon>
        <taxon>Nectriaceae</taxon>
        <taxon>Neonectria</taxon>
    </lineage>
</organism>
<dbReference type="Proteomes" id="UP001498421">
    <property type="component" value="Unassembled WGS sequence"/>
</dbReference>
<proteinExistence type="predicted"/>
<dbReference type="EMBL" id="JAZAVK010000026">
    <property type="protein sequence ID" value="KAK7429710.1"/>
    <property type="molecule type" value="Genomic_DNA"/>
</dbReference>
<evidence type="ECO:0000256" key="1">
    <source>
        <dbReference type="SAM" id="MobiDB-lite"/>
    </source>
</evidence>
<accession>A0ABR1I9N0</accession>
<comment type="caution">
    <text evidence="2">The sequence shown here is derived from an EMBL/GenBank/DDBJ whole genome shotgun (WGS) entry which is preliminary data.</text>
</comment>
<protein>
    <submittedName>
        <fullName evidence="2">Uncharacterized protein</fullName>
    </submittedName>
</protein>
<gene>
    <name evidence="2" type="ORF">QQZ08_003736</name>
</gene>
<keyword evidence="3" id="KW-1185">Reference proteome</keyword>
<evidence type="ECO:0000313" key="2">
    <source>
        <dbReference type="EMBL" id="KAK7429710.1"/>
    </source>
</evidence>